<reference evidence="2 3" key="1">
    <citation type="submission" date="2020-08" db="EMBL/GenBank/DDBJ databases">
        <title>Cohnella phylogeny.</title>
        <authorList>
            <person name="Dunlap C."/>
        </authorList>
    </citation>
    <scope>NUCLEOTIDE SEQUENCE [LARGE SCALE GENOMIC DNA]</scope>
    <source>
        <strain evidence="2 3">DSM 25239</strain>
    </source>
</reference>
<dbReference type="EMBL" id="JACJVR010000019">
    <property type="protein sequence ID" value="MBB6690979.1"/>
    <property type="molecule type" value="Genomic_DNA"/>
</dbReference>
<dbReference type="Gene3D" id="3.40.630.30">
    <property type="match status" value="1"/>
</dbReference>
<evidence type="ECO:0000259" key="1">
    <source>
        <dbReference type="PROSITE" id="PS51186"/>
    </source>
</evidence>
<dbReference type="GO" id="GO:0016747">
    <property type="term" value="F:acyltransferase activity, transferring groups other than amino-acyl groups"/>
    <property type="evidence" value="ECO:0007669"/>
    <property type="project" value="InterPro"/>
</dbReference>
<organism evidence="2 3">
    <name type="scientific">Cohnella xylanilytica</name>
    <dbReference type="NCBI Taxonomy" id="557555"/>
    <lineage>
        <taxon>Bacteria</taxon>
        <taxon>Bacillati</taxon>
        <taxon>Bacillota</taxon>
        <taxon>Bacilli</taxon>
        <taxon>Bacillales</taxon>
        <taxon>Paenibacillaceae</taxon>
        <taxon>Cohnella</taxon>
    </lineage>
</organism>
<dbReference type="PANTHER" id="PTHR43415:SF3">
    <property type="entry name" value="GNAT-FAMILY ACETYLTRANSFERASE"/>
    <property type="match status" value="1"/>
</dbReference>
<dbReference type="Proteomes" id="UP000553776">
    <property type="component" value="Unassembled WGS sequence"/>
</dbReference>
<comment type="caution">
    <text evidence="2">The sequence shown here is derived from an EMBL/GenBank/DDBJ whole genome shotgun (WGS) entry which is preliminary data.</text>
</comment>
<dbReference type="InterPro" id="IPR000182">
    <property type="entry name" value="GNAT_dom"/>
</dbReference>
<gene>
    <name evidence="2" type="ORF">H7B90_06125</name>
</gene>
<dbReference type="SUPFAM" id="SSF55729">
    <property type="entry name" value="Acyl-CoA N-acyltransferases (Nat)"/>
    <property type="match status" value="1"/>
</dbReference>
<accession>A0A841TTG4</accession>
<dbReference type="PANTHER" id="PTHR43415">
    <property type="entry name" value="SPERMIDINE N(1)-ACETYLTRANSFERASE"/>
    <property type="match status" value="1"/>
</dbReference>
<evidence type="ECO:0000313" key="3">
    <source>
        <dbReference type="Proteomes" id="UP000553776"/>
    </source>
</evidence>
<feature type="domain" description="N-acetyltransferase" evidence="1">
    <location>
        <begin position="7"/>
        <end position="179"/>
    </location>
</feature>
<keyword evidence="2" id="KW-0808">Transferase</keyword>
<proteinExistence type="predicted"/>
<name>A0A841TTG4_9BACL</name>
<dbReference type="RefSeq" id="WP_185134965.1">
    <property type="nucleotide sequence ID" value="NZ_BORM01000017.1"/>
</dbReference>
<dbReference type="AlphaFoldDB" id="A0A841TTG4"/>
<keyword evidence="3" id="KW-1185">Reference proteome</keyword>
<protein>
    <submittedName>
        <fullName evidence="2">GNAT family N-acetyltransferase</fullName>
    </submittedName>
</protein>
<sequence>MITGDKVELRPVSLEDWKRGYEWRNDEETAKLEAGAYLYLASHVSMEQLEESYQTKVLKQDRRERGQFSIYTRGEQPEHIGFIEYRETELVSRRCTLGIGIGNKAYWGQGWGSDALKALIRYLFRTMNLRRVQLETWSGNARAVRAYEKCGFVVEGRLRNHSYVDGQYYDMIVLGLLKEEFKF</sequence>
<dbReference type="PROSITE" id="PS51186">
    <property type="entry name" value="GNAT"/>
    <property type="match status" value="1"/>
</dbReference>
<dbReference type="InterPro" id="IPR016181">
    <property type="entry name" value="Acyl_CoA_acyltransferase"/>
</dbReference>
<evidence type="ECO:0000313" key="2">
    <source>
        <dbReference type="EMBL" id="MBB6690979.1"/>
    </source>
</evidence>
<dbReference type="Pfam" id="PF13302">
    <property type="entry name" value="Acetyltransf_3"/>
    <property type="match status" value="1"/>
</dbReference>